<evidence type="ECO:0000313" key="13">
    <source>
        <dbReference type="EMBL" id="KGI22654.1"/>
    </source>
</evidence>
<feature type="transmembrane region" description="Helical" evidence="11">
    <location>
        <begin position="120"/>
        <end position="140"/>
    </location>
</feature>
<dbReference type="InterPro" id="IPR036412">
    <property type="entry name" value="HAD-like_sf"/>
</dbReference>
<reference evidence="13 14" key="1">
    <citation type="submission" date="2014-07" db="EMBL/GenBank/DDBJ databases">
        <authorList>
            <person name="McCorrison J."/>
            <person name="Sanka R."/>
            <person name="Torralba M."/>
            <person name="Gillis M."/>
            <person name="Haft D.H."/>
            <person name="Methe B."/>
            <person name="Sutton G."/>
            <person name="Nelson K.E."/>
        </authorList>
    </citation>
    <scope>NUCLEOTIDE SEQUENCE [LARGE SCALE GENOMIC DNA]</scope>
    <source>
        <strain evidence="13 14">S9-PR14</strain>
    </source>
</reference>
<evidence type="ECO:0000313" key="14">
    <source>
        <dbReference type="Proteomes" id="UP000029723"/>
    </source>
</evidence>
<dbReference type="InterPro" id="IPR023298">
    <property type="entry name" value="ATPase_P-typ_TM_dom_sf"/>
</dbReference>
<gene>
    <name evidence="13" type="ORF">HMPREF9304_03170</name>
</gene>
<feature type="domain" description="HMA" evidence="12">
    <location>
        <begin position="2"/>
        <end position="68"/>
    </location>
</feature>
<evidence type="ECO:0000259" key="12">
    <source>
        <dbReference type="PROSITE" id="PS50846"/>
    </source>
</evidence>
<evidence type="ECO:0000256" key="6">
    <source>
        <dbReference type="ARBA" id="ARBA00022741"/>
    </source>
</evidence>
<dbReference type="InterPro" id="IPR008250">
    <property type="entry name" value="ATPase_P-typ_transduc_dom_A_sf"/>
</dbReference>
<dbReference type="SUPFAM" id="SSF81653">
    <property type="entry name" value="Calcium ATPase, transduction domain A"/>
    <property type="match status" value="1"/>
</dbReference>
<dbReference type="NCBIfam" id="TIGR01494">
    <property type="entry name" value="ATPase_P-type"/>
    <property type="match status" value="2"/>
</dbReference>
<evidence type="ECO:0000256" key="10">
    <source>
        <dbReference type="ARBA" id="ARBA00023136"/>
    </source>
</evidence>
<dbReference type="PROSITE" id="PS50846">
    <property type="entry name" value="HMA_2"/>
    <property type="match status" value="1"/>
</dbReference>
<dbReference type="FunFam" id="3.30.70.100:FF:000001">
    <property type="entry name" value="ATPase copper transporting beta"/>
    <property type="match status" value="1"/>
</dbReference>
<dbReference type="FunFam" id="2.70.150.10:FF:000020">
    <property type="entry name" value="Copper-exporting P-type ATPase A"/>
    <property type="match status" value="1"/>
</dbReference>
<feature type="transmembrane region" description="Helical" evidence="11">
    <location>
        <begin position="614"/>
        <end position="635"/>
    </location>
</feature>
<dbReference type="InterPro" id="IPR023214">
    <property type="entry name" value="HAD_sf"/>
</dbReference>
<evidence type="ECO:0000256" key="4">
    <source>
        <dbReference type="ARBA" id="ARBA00022692"/>
    </source>
</evidence>
<dbReference type="SUPFAM" id="SSF81665">
    <property type="entry name" value="Calcium ATPase, transmembrane domain M"/>
    <property type="match status" value="1"/>
</dbReference>
<keyword evidence="7" id="KW-0067">ATP-binding</keyword>
<feature type="transmembrane region" description="Helical" evidence="11">
    <location>
        <begin position="587"/>
        <end position="608"/>
    </location>
</feature>
<evidence type="ECO:0000256" key="8">
    <source>
        <dbReference type="ARBA" id="ARBA00022967"/>
    </source>
</evidence>
<proteinExistence type="inferred from homology"/>
<dbReference type="Pfam" id="PF00122">
    <property type="entry name" value="E1-E2_ATPase"/>
    <property type="match status" value="1"/>
</dbReference>
<evidence type="ECO:0000256" key="9">
    <source>
        <dbReference type="ARBA" id="ARBA00022989"/>
    </source>
</evidence>
<evidence type="ECO:0000256" key="3">
    <source>
        <dbReference type="ARBA" id="ARBA00022475"/>
    </source>
</evidence>
<feature type="transmembrane region" description="Helical" evidence="11">
    <location>
        <begin position="371"/>
        <end position="395"/>
    </location>
</feature>
<dbReference type="PANTHER" id="PTHR43520:SF8">
    <property type="entry name" value="P-TYPE CU(+) TRANSPORTER"/>
    <property type="match status" value="1"/>
</dbReference>
<dbReference type="CDD" id="cd00371">
    <property type="entry name" value="HMA"/>
    <property type="match status" value="1"/>
</dbReference>
<feature type="transmembrane region" description="Helical" evidence="11">
    <location>
        <begin position="90"/>
        <end position="108"/>
    </location>
</feature>
<keyword evidence="6" id="KW-0547">Nucleotide-binding</keyword>
<evidence type="ECO:0000256" key="2">
    <source>
        <dbReference type="ARBA" id="ARBA00006024"/>
    </source>
</evidence>
<feature type="transmembrane region" description="Helical" evidence="11">
    <location>
        <begin position="184"/>
        <end position="203"/>
    </location>
</feature>
<dbReference type="Gene3D" id="2.70.150.10">
    <property type="entry name" value="Calcium-transporting ATPase, cytoplasmic transduction domain A"/>
    <property type="match status" value="1"/>
</dbReference>
<keyword evidence="8" id="KW-1278">Translocase</keyword>
<dbReference type="PROSITE" id="PS01229">
    <property type="entry name" value="COF_2"/>
    <property type="match status" value="1"/>
</dbReference>
<dbReference type="PROSITE" id="PS00154">
    <property type="entry name" value="ATPASE_E1_E2"/>
    <property type="match status" value="1"/>
</dbReference>
<dbReference type="InterPro" id="IPR006121">
    <property type="entry name" value="HMA_dom"/>
</dbReference>
<dbReference type="GO" id="GO:0060003">
    <property type="term" value="P:copper ion export"/>
    <property type="evidence" value="ECO:0007669"/>
    <property type="project" value="UniProtKB-ARBA"/>
</dbReference>
<dbReference type="GO" id="GO:0005507">
    <property type="term" value="F:copper ion binding"/>
    <property type="evidence" value="ECO:0007669"/>
    <property type="project" value="TreeGrafter"/>
</dbReference>
<dbReference type="InterPro" id="IPR059000">
    <property type="entry name" value="ATPase_P-type_domA"/>
</dbReference>
<comment type="caution">
    <text evidence="13">The sequence shown here is derived from an EMBL/GenBank/DDBJ whole genome shotgun (WGS) entry which is preliminary data.</text>
</comment>
<dbReference type="Pfam" id="PF00403">
    <property type="entry name" value="HMA"/>
    <property type="match status" value="1"/>
</dbReference>
<sequence>MVKKTIPVVGMACAACSAHVERTLNSLQGVHSAAVSLPGRSALVDYDEHVISPEEMKRAINNIGYDLVIDEEQSVEAIEQNEYSLLRRKVILSWVFAVLCMAVSMRWIDLGAKNIVNQVALLLALANFLCCGRAFFINAWRQLVHRSANMDTLVALSTGIAFLFSVFNTFVGEQVWGSRGIECHTYFDASVMIITFVLTGRLLEEKARNSAASSIRQLMGLSPKTAHLVQGDSIQEVPLATIKIGDTVEVRAGEKIPVDGIVTSATSFMHSTGVYVDESMITGEPTPVLKCEGGDVLAGTVVSQGKFQFKARQVGEHTALAQIIQMVQQAQASKAPVQRIVDKVALVFVPVVLLLALLTFVLWWVVGGNALLPHAILSAISVLVIACPCAMGLATPTALMVGMGKAAQMNVLIKDATALEALRRVDAMVVDKTGTLTIPNQQIDFTEADDLSFEARETLKPHAREAMEILQKQENIAVYMMSGDRHDTVKYWAERAGISHFYSKVLPQDKENLVRQLQNEGKKVAMVGDGINDTQALALADVSIAMGKGTDVAMDVAQVTLMSDDLRRIPQAIRLSKQTVQMIWQNLFWAFVYNLSCIPLAAGVLYIFGINFQITPMWASVLMAFSSVSVVLNSLRLKYKK</sequence>
<dbReference type="PROSITE" id="PS01047">
    <property type="entry name" value="HMA_1"/>
    <property type="match status" value="1"/>
</dbReference>
<keyword evidence="5" id="KW-0479">Metal-binding</keyword>
<dbReference type="InterPro" id="IPR001757">
    <property type="entry name" value="P_typ_ATPase"/>
</dbReference>
<protein>
    <submittedName>
        <fullName evidence="13">ATPase P</fullName>
    </submittedName>
</protein>
<comment type="subcellular location">
    <subcellularLocation>
        <location evidence="1">Cell membrane</location>
        <topology evidence="1">Multi-pass membrane protein</topology>
    </subcellularLocation>
</comment>
<dbReference type="Pfam" id="PF00702">
    <property type="entry name" value="Hydrolase"/>
    <property type="match status" value="1"/>
</dbReference>
<evidence type="ECO:0000256" key="7">
    <source>
        <dbReference type="ARBA" id="ARBA00022840"/>
    </source>
</evidence>
<dbReference type="InterPro" id="IPR036163">
    <property type="entry name" value="HMA_dom_sf"/>
</dbReference>
<evidence type="ECO:0000256" key="5">
    <source>
        <dbReference type="ARBA" id="ARBA00022723"/>
    </source>
</evidence>
<feature type="transmembrane region" description="Helical" evidence="11">
    <location>
        <begin position="152"/>
        <end position="172"/>
    </location>
</feature>
<feature type="transmembrane region" description="Helical" evidence="11">
    <location>
        <begin position="344"/>
        <end position="365"/>
    </location>
</feature>
<dbReference type="InterPro" id="IPR018303">
    <property type="entry name" value="ATPase_P-typ_P_site"/>
</dbReference>
<accession>A0A098YTF5</accession>
<dbReference type="GO" id="GO:0016887">
    <property type="term" value="F:ATP hydrolysis activity"/>
    <property type="evidence" value="ECO:0007669"/>
    <property type="project" value="InterPro"/>
</dbReference>
<keyword evidence="3" id="KW-1003">Cell membrane</keyword>
<name>A0A098YTF5_9BACT</name>
<dbReference type="RefSeq" id="WP_036926311.1">
    <property type="nucleotide sequence ID" value="NZ_JRPQ01000062.1"/>
</dbReference>
<dbReference type="GO" id="GO:0005886">
    <property type="term" value="C:plasma membrane"/>
    <property type="evidence" value="ECO:0007669"/>
    <property type="project" value="UniProtKB-SubCell"/>
</dbReference>
<dbReference type="InterPro" id="IPR017969">
    <property type="entry name" value="Heavy-metal-associated_CS"/>
</dbReference>
<evidence type="ECO:0000256" key="11">
    <source>
        <dbReference type="SAM" id="Phobius"/>
    </source>
</evidence>
<dbReference type="Proteomes" id="UP000029723">
    <property type="component" value="Unassembled WGS sequence"/>
</dbReference>
<dbReference type="OrthoDB" id="9770315at2"/>
<dbReference type="GO" id="GO:0055070">
    <property type="term" value="P:copper ion homeostasis"/>
    <property type="evidence" value="ECO:0007669"/>
    <property type="project" value="TreeGrafter"/>
</dbReference>
<dbReference type="Gene3D" id="1.20.1110.10">
    <property type="entry name" value="Calcium-transporting ATPase, transmembrane domain"/>
    <property type="match status" value="1"/>
</dbReference>
<dbReference type="PANTHER" id="PTHR43520">
    <property type="entry name" value="ATP7, ISOFORM B"/>
    <property type="match status" value="1"/>
</dbReference>
<dbReference type="GO" id="GO:0005524">
    <property type="term" value="F:ATP binding"/>
    <property type="evidence" value="ECO:0007669"/>
    <property type="project" value="UniProtKB-KW"/>
</dbReference>
<dbReference type="PRINTS" id="PR00943">
    <property type="entry name" value="CUATPASE"/>
</dbReference>
<dbReference type="SUPFAM" id="SSF55008">
    <property type="entry name" value="HMA, heavy metal-associated domain"/>
    <property type="match status" value="1"/>
</dbReference>
<dbReference type="EMBL" id="JRPQ01000062">
    <property type="protein sequence ID" value="KGI22654.1"/>
    <property type="molecule type" value="Genomic_DNA"/>
</dbReference>
<evidence type="ECO:0000256" key="1">
    <source>
        <dbReference type="ARBA" id="ARBA00004651"/>
    </source>
</evidence>
<keyword evidence="10 11" id="KW-0472">Membrane</keyword>
<dbReference type="AlphaFoldDB" id="A0A098YTF5"/>
<keyword evidence="4 11" id="KW-0812">Transmembrane</keyword>
<dbReference type="SUPFAM" id="SSF56784">
    <property type="entry name" value="HAD-like"/>
    <property type="match status" value="1"/>
</dbReference>
<dbReference type="Gene3D" id="3.40.50.1000">
    <property type="entry name" value="HAD superfamily/HAD-like"/>
    <property type="match status" value="1"/>
</dbReference>
<dbReference type="Gene3D" id="3.30.70.100">
    <property type="match status" value="1"/>
</dbReference>
<keyword evidence="9 11" id="KW-1133">Transmembrane helix</keyword>
<dbReference type="GO" id="GO:0043682">
    <property type="term" value="F:P-type divalent copper transporter activity"/>
    <property type="evidence" value="ECO:0007669"/>
    <property type="project" value="TreeGrafter"/>
</dbReference>
<comment type="similarity">
    <text evidence="2">Belongs to the cation transport ATPase (P-type) (TC 3.A.3) family. Type IB subfamily.</text>
</comment>
<organism evidence="13 14">
    <name type="scientific">Hoylesella timonensis S9-PR14</name>
    <dbReference type="NCBI Taxonomy" id="1401062"/>
    <lineage>
        <taxon>Bacteria</taxon>
        <taxon>Pseudomonadati</taxon>
        <taxon>Bacteroidota</taxon>
        <taxon>Bacteroidia</taxon>
        <taxon>Bacteroidales</taxon>
        <taxon>Prevotellaceae</taxon>
        <taxon>Hoylesella</taxon>
    </lineage>
</organism>